<dbReference type="Gene3D" id="3.30.1930.10">
    <property type="entry name" value="capsid protein of prophage domain"/>
    <property type="match status" value="1"/>
</dbReference>
<dbReference type="EMBL" id="QYUL01000002">
    <property type="protein sequence ID" value="RJF81124.1"/>
    <property type="molecule type" value="Genomic_DNA"/>
</dbReference>
<evidence type="ECO:0000313" key="2">
    <source>
        <dbReference type="Proteomes" id="UP000283458"/>
    </source>
</evidence>
<reference evidence="1 2" key="1">
    <citation type="submission" date="2018-09" db="EMBL/GenBank/DDBJ databases">
        <authorList>
            <person name="Zhu H."/>
        </authorList>
    </citation>
    <scope>NUCLEOTIDE SEQUENCE [LARGE SCALE GENOMIC DNA]</scope>
    <source>
        <strain evidence="1 2">K2W22B-5</strain>
    </source>
</reference>
<accession>A0A418VVF7</accession>
<dbReference type="Gene3D" id="3.15.30.10">
    <property type="entry name" value="putative capsid protein of prophage domain like"/>
    <property type="match status" value="1"/>
</dbReference>
<dbReference type="Pfam" id="PF03864">
    <property type="entry name" value="Phage_cap_E"/>
    <property type="match status" value="1"/>
</dbReference>
<dbReference type="AlphaFoldDB" id="A0A418VVF7"/>
<protein>
    <submittedName>
        <fullName evidence="1">Major capsid protein</fullName>
    </submittedName>
</protein>
<gene>
    <name evidence="1" type="ORF">D3877_12945</name>
</gene>
<comment type="caution">
    <text evidence="1">The sequence shown here is derived from an EMBL/GenBank/DDBJ whole genome shotgun (WGS) entry which is preliminary data.</text>
</comment>
<dbReference type="OrthoDB" id="5449178at2"/>
<name>A0A418VVF7_9PROT</name>
<keyword evidence="2" id="KW-1185">Reference proteome</keyword>
<evidence type="ECO:0000313" key="1">
    <source>
        <dbReference type="EMBL" id="RJF81124.1"/>
    </source>
</evidence>
<dbReference type="InterPro" id="IPR005564">
    <property type="entry name" value="Major_capsid_GpE"/>
</dbReference>
<sequence length="346" mass="38051">MSITLYTTRQMMGVFEEYDAPGTHFLDRYFPRLQTFDSELIDFDVIEKGGVKLAPFVMPTAAGAPVRSKGSVTKTFKPAYVKPMTEVDPNRPFTRRPGERYGGDITPAERRAVVIADILLDHRAQIIRRKEFMAAEILRSGMVTVVGPDYPKVLVDFGRDPALTAALTGAARWGEAGVDPIKTLEDKAALTQEKSGLPATEVTFSPTAWSLFRASDRVERLLDLRRQSSGDVEMGPIARGGPDKPKQRFVGSIGDFDFWVYNDVAEDDGGATIKLMGDYQVVQAAPQVDGVQAQGAIRDPRAGYQALEFFPKNWINDNPSAEFVMTQSAPLVVLPLPNGTCCTTVR</sequence>
<dbReference type="RefSeq" id="WP_119831212.1">
    <property type="nucleotide sequence ID" value="NZ_QYUL01000002.1"/>
</dbReference>
<proteinExistence type="inferred from homology"/>
<organism evidence="1 2">
    <name type="scientific">Azospirillum cavernae</name>
    <dbReference type="NCBI Taxonomy" id="2320860"/>
    <lineage>
        <taxon>Bacteria</taxon>
        <taxon>Pseudomonadati</taxon>
        <taxon>Pseudomonadota</taxon>
        <taxon>Alphaproteobacteria</taxon>
        <taxon>Rhodospirillales</taxon>
        <taxon>Azospirillaceae</taxon>
        <taxon>Azospirillum</taxon>
    </lineage>
</organism>
<dbReference type="Proteomes" id="UP000283458">
    <property type="component" value="Unassembled WGS sequence"/>
</dbReference>
<dbReference type="HAMAP" id="MF_04133">
    <property type="entry name" value="CAPSID_LAMBDA"/>
    <property type="match status" value="1"/>
</dbReference>